<keyword evidence="3" id="KW-1185">Reference proteome</keyword>
<dbReference type="Gene3D" id="3.30.530.20">
    <property type="match status" value="1"/>
</dbReference>
<feature type="domain" description="Phosphatidylinositol transfer protein N-terminal" evidence="1">
    <location>
        <begin position="1"/>
        <end position="244"/>
    </location>
</feature>
<sequence length="272" mass="31110">MLIREYRILMPLSVSEYKKGQRYMIARAQLEAGIEGDRVELVGAEPCQHEKFGTGIHQEKRYHLARHLPSWTQKFLPTEPFFVTENSWNYYPIYNETNFTCHFTSRISVEVQTTYQDNAGNVDNALNLSPEELAVREVVYLDLVYDEMSNATKEATCSLKGFKSEKTGRGTFAPDWIHNSSPVMCSYKVIKVNVNVFGFQTIGESTIHSKLRDVLLQGHKEAVLWLDEWYDITEGELVELEERLRIKPVQDSATDIEIFETPVGVEGGACNT</sequence>
<gene>
    <name evidence="2" type="ORF">LOD99_13560</name>
</gene>
<dbReference type="PANTHER" id="PTHR10658">
    <property type="entry name" value="PHOSPHATIDYLINOSITOL TRANSFER PROTEIN"/>
    <property type="match status" value="1"/>
</dbReference>
<reference evidence="2 3" key="1">
    <citation type="journal article" date="2023" name="BMC Biol.">
        <title>The compact genome of the sponge Oopsacas minuta (Hexactinellida) is lacking key metazoan core genes.</title>
        <authorList>
            <person name="Santini S."/>
            <person name="Schenkelaars Q."/>
            <person name="Jourda C."/>
            <person name="Duchesne M."/>
            <person name="Belahbib H."/>
            <person name="Rocher C."/>
            <person name="Selva M."/>
            <person name="Riesgo A."/>
            <person name="Vervoort M."/>
            <person name="Leys S.P."/>
            <person name="Kodjabachian L."/>
            <person name="Le Bivic A."/>
            <person name="Borchiellini C."/>
            <person name="Claverie J.M."/>
            <person name="Renard E."/>
        </authorList>
    </citation>
    <scope>NUCLEOTIDE SEQUENCE [LARGE SCALE GENOMIC DNA]</scope>
    <source>
        <strain evidence="2">SPO-2</strain>
    </source>
</reference>
<dbReference type="Proteomes" id="UP001165289">
    <property type="component" value="Unassembled WGS sequence"/>
</dbReference>
<organism evidence="2 3">
    <name type="scientific">Oopsacas minuta</name>
    <dbReference type="NCBI Taxonomy" id="111878"/>
    <lineage>
        <taxon>Eukaryota</taxon>
        <taxon>Metazoa</taxon>
        <taxon>Porifera</taxon>
        <taxon>Hexactinellida</taxon>
        <taxon>Hexasterophora</taxon>
        <taxon>Lyssacinosida</taxon>
        <taxon>Leucopsacidae</taxon>
        <taxon>Oopsacas</taxon>
    </lineage>
</organism>
<dbReference type="GO" id="GO:0035091">
    <property type="term" value="F:phosphatidylinositol binding"/>
    <property type="evidence" value="ECO:0007669"/>
    <property type="project" value="TreeGrafter"/>
</dbReference>
<dbReference type="GO" id="GO:0008526">
    <property type="term" value="F:phosphatidylinositol transfer activity"/>
    <property type="evidence" value="ECO:0007669"/>
    <property type="project" value="TreeGrafter"/>
</dbReference>
<evidence type="ECO:0000313" key="2">
    <source>
        <dbReference type="EMBL" id="KAI6660836.1"/>
    </source>
</evidence>
<dbReference type="PANTHER" id="PTHR10658:SF54">
    <property type="entry name" value="CYTOPLASMIC PHOSPHATIDYLINOSITOL TRANSFER PROTEIN 1"/>
    <property type="match status" value="1"/>
</dbReference>
<proteinExistence type="predicted"/>
<dbReference type="InterPro" id="IPR023393">
    <property type="entry name" value="START-like_dom_sf"/>
</dbReference>
<dbReference type="GO" id="GO:0005737">
    <property type="term" value="C:cytoplasm"/>
    <property type="evidence" value="ECO:0007669"/>
    <property type="project" value="TreeGrafter"/>
</dbReference>
<dbReference type="InterPro" id="IPR055261">
    <property type="entry name" value="PI_transfer_N"/>
</dbReference>
<comment type="caution">
    <text evidence="2">The sequence shown here is derived from an EMBL/GenBank/DDBJ whole genome shotgun (WGS) entry which is preliminary data.</text>
</comment>
<dbReference type="EMBL" id="JAKMXF010000022">
    <property type="protein sequence ID" value="KAI6660836.1"/>
    <property type="molecule type" value="Genomic_DNA"/>
</dbReference>
<evidence type="ECO:0000313" key="3">
    <source>
        <dbReference type="Proteomes" id="UP001165289"/>
    </source>
</evidence>
<dbReference type="PRINTS" id="PR00391">
    <property type="entry name" value="PITRANSFER"/>
</dbReference>
<dbReference type="AlphaFoldDB" id="A0AAV7KM09"/>
<dbReference type="Pfam" id="PF02121">
    <property type="entry name" value="IP_trans"/>
    <property type="match status" value="1"/>
</dbReference>
<protein>
    <recommendedName>
        <fullName evidence="1">Phosphatidylinositol transfer protein N-terminal domain-containing protein</fullName>
    </recommendedName>
</protein>
<evidence type="ECO:0000259" key="1">
    <source>
        <dbReference type="Pfam" id="PF02121"/>
    </source>
</evidence>
<dbReference type="SUPFAM" id="SSF55961">
    <property type="entry name" value="Bet v1-like"/>
    <property type="match status" value="1"/>
</dbReference>
<name>A0AAV7KM09_9METZ</name>
<accession>A0AAV7KM09</accession>
<dbReference type="InterPro" id="IPR001666">
    <property type="entry name" value="PI_transfer"/>
</dbReference>